<dbReference type="AlphaFoldDB" id="A0A9W8G507"/>
<proteinExistence type="predicted"/>
<evidence type="ECO:0000313" key="1">
    <source>
        <dbReference type="EMBL" id="KAJ2672048.1"/>
    </source>
</evidence>
<dbReference type="OrthoDB" id="5572615at2759"/>
<comment type="caution">
    <text evidence="1">The sequence shown here is derived from an EMBL/GenBank/DDBJ whole genome shotgun (WGS) entry which is preliminary data.</text>
</comment>
<reference evidence="1" key="1">
    <citation type="submission" date="2022-07" db="EMBL/GenBank/DDBJ databases">
        <title>Phylogenomic reconstructions and comparative analyses of Kickxellomycotina fungi.</title>
        <authorList>
            <person name="Reynolds N.K."/>
            <person name="Stajich J.E."/>
            <person name="Barry K."/>
            <person name="Grigoriev I.V."/>
            <person name="Crous P."/>
            <person name="Smith M.E."/>
        </authorList>
    </citation>
    <scope>NUCLEOTIDE SEQUENCE</scope>
    <source>
        <strain evidence="1">NRRL 3115</strain>
    </source>
</reference>
<dbReference type="EMBL" id="JANBTW010000089">
    <property type="protein sequence ID" value="KAJ2672048.1"/>
    <property type="molecule type" value="Genomic_DNA"/>
</dbReference>
<protein>
    <submittedName>
        <fullName evidence="1">Uncharacterized protein</fullName>
    </submittedName>
</protein>
<organism evidence="1 2">
    <name type="scientific">Coemansia spiralis</name>
    <dbReference type="NCBI Taxonomy" id="417178"/>
    <lineage>
        <taxon>Eukaryota</taxon>
        <taxon>Fungi</taxon>
        <taxon>Fungi incertae sedis</taxon>
        <taxon>Zoopagomycota</taxon>
        <taxon>Kickxellomycotina</taxon>
        <taxon>Kickxellomycetes</taxon>
        <taxon>Kickxellales</taxon>
        <taxon>Kickxellaceae</taxon>
        <taxon>Coemansia</taxon>
    </lineage>
</organism>
<gene>
    <name evidence="1" type="ORF">GGI25_005242</name>
</gene>
<sequence>MSFFKTLASTAGAAVSIISSADYEIDWKEKAPRDAAIQHWPEVKKKADAALPLAGLRLTAEQKQKLDELLKGEGEFPDEPTEVLLDGLPDAIPPASLNRIIGSVVDDCMKNHKHDTVPAIPSGRN</sequence>
<evidence type="ECO:0000313" key="2">
    <source>
        <dbReference type="Proteomes" id="UP001151518"/>
    </source>
</evidence>
<dbReference type="Proteomes" id="UP001151518">
    <property type="component" value="Unassembled WGS sequence"/>
</dbReference>
<accession>A0A9W8G507</accession>
<name>A0A9W8G507_9FUNG</name>